<organism evidence="2 3">
    <name type="scientific">Castilleja foliolosa</name>
    <dbReference type="NCBI Taxonomy" id="1961234"/>
    <lineage>
        <taxon>Eukaryota</taxon>
        <taxon>Viridiplantae</taxon>
        <taxon>Streptophyta</taxon>
        <taxon>Embryophyta</taxon>
        <taxon>Tracheophyta</taxon>
        <taxon>Spermatophyta</taxon>
        <taxon>Magnoliopsida</taxon>
        <taxon>eudicotyledons</taxon>
        <taxon>Gunneridae</taxon>
        <taxon>Pentapetalae</taxon>
        <taxon>asterids</taxon>
        <taxon>lamiids</taxon>
        <taxon>Lamiales</taxon>
        <taxon>Orobanchaceae</taxon>
        <taxon>Pedicularideae</taxon>
        <taxon>Castillejinae</taxon>
        <taxon>Castilleja</taxon>
    </lineage>
</organism>
<name>A0ABD3DQ46_9LAMI</name>
<gene>
    <name evidence="2" type="ORF">CASFOL_011731</name>
</gene>
<comment type="function">
    <text evidence="1">Putative transcription activator involved in regulating light control of development.</text>
</comment>
<keyword evidence="1" id="KW-0863">Zinc-finger</keyword>
<accession>A0ABD3DQ46</accession>
<dbReference type="GO" id="GO:0008270">
    <property type="term" value="F:zinc ion binding"/>
    <property type="evidence" value="ECO:0007669"/>
    <property type="project" value="UniProtKB-UniRule"/>
</dbReference>
<comment type="subcellular location">
    <subcellularLocation>
        <location evidence="1">Nucleus</location>
    </subcellularLocation>
</comment>
<keyword evidence="1" id="KW-0479">Metal-binding</keyword>
<dbReference type="PANTHER" id="PTHR31669:SF160">
    <property type="entry name" value="PROTEIN FAR1-RELATED SEQUENCE"/>
    <property type="match status" value="1"/>
</dbReference>
<proteinExistence type="inferred from homology"/>
<evidence type="ECO:0000313" key="3">
    <source>
        <dbReference type="Proteomes" id="UP001632038"/>
    </source>
</evidence>
<reference evidence="3" key="1">
    <citation type="journal article" date="2024" name="IScience">
        <title>Strigolactones Initiate the Formation of Haustorium-like Structures in Castilleja.</title>
        <authorList>
            <person name="Buerger M."/>
            <person name="Peterson D."/>
            <person name="Chory J."/>
        </authorList>
    </citation>
    <scope>NUCLEOTIDE SEQUENCE [LARGE SCALE GENOMIC DNA]</scope>
</reference>
<comment type="caution">
    <text evidence="2">The sequence shown here is derived from an EMBL/GenBank/DDBJ whole genome shotgun (WGS) entry which is preliminary data.</text>
</comment>
<keyword evidence="3" id="KW-1185">Reference proteome</keyword>
<evidence type="ECO:0000256" key="1">
    <source>
        <dbReference type="RuleBase" id="RU367018"/>
    </source>
</evidence>
<comment type="similarity">
    <text evidence="1">Belongs to the FHY3/FAR1 family.</text>
</comment>
<dbReference type="GO" id="GO:0005634">
    <property type="term" value="C:nucleus"/>
    <property type="evidence" value="ECO:0007669"/>
    <property type="project" value="UniProtKB-SubCell"/>
</dbReference>
<dbReference type="PANTHER" id="PTHR31669">
    <property type="entry name" value="PROTEIN FAR1-RELATED SEQUENCE 10-RELATED"/>
    <property type="match status" value="1"/>
</dbReference>
<dbReference type="EMBL" id="JAVIJP010000014">
    <property type="protein sequence ID" value="KAL3644428.1"/>
    <property type="molecule type" value="Genomic_DNA"/>
</dbReference>
<dbReference type="AlphaFoldDB" id="A0ABD3DQ46"/>
<keyword evidence="1" id="KW-0539">Nucleus</keyword>
<evidence type="ECO:0000313" key="2">
    <source>
        <dbReference type="EMBL" id="KAL3644428.1"/>
    </source>
</evidence>
<keyword evidence="1" id="KW-0862">Zinc</keyword>
<dbReference type="Proteomes" id="UP001632038">
    <property type="component" value="Unassembled WGS sequence"/>
</dbReference>
<sequence>MEQQAANLYTKKAFEKFQEELVDTFVHTANKIDGHGTLNKYWVAKYEHDHKAYIVMLDVSEMNASYSCQMFEYAGKRWIRNARAGLSDVQNTEVQSMECLRARFNNLGRAALIFAKEEAIATETYNAFIDVLREGARKIAVVKKTIAKIKAPNTQGSGGVYDIGSRNVTLPVPDMIPSLLPCQDVEPNRFNLNDSNIC</sequence>
<protein>
    <recommendedName>
        <fullName evidence="1">Protein FAR1-RELATED SEQUENCE</fullName>
    </recommendedName>
</protein>
<dbReference type="GO" id="GO:0006355">
    <property type="term" value="P:regulation of DNA-templated transcription"/>
    <property type="evidence" value="ECO:0007669"/>
    <property type="project" value="UniProtKB-UniRule"/>
</dbReference>
<dbReference type="InterPro" id="IPR031052">
    <property type="entry name" value="FHY3/FAR1"/>
</dbReference>